<dbReference type="RefSeq" id="WP_110094792.1">
    <property type="nucleotide sequence ID" value="NZ_NKUE01000011.1"/>
</dbReference>
<sequence length="347" mass="38167">MAQSGINLERLAKVWALAEGGKEGETDAARTRAAAMIEPYGYVLDDIPGLLADGGFGDDLPQPGPGGLRFYDMGNPAHMRAWQRERDAERRRWMRDNADRIAEVIARYGSEEAVFAPTAEEKALDAAIEPFREVHPGDQADTFDGSHFSPSERVVAAMGQSIPWPDTIPAALAEYEAWDRLCDDRNVADGNNQYDYLSKGAEKRRWHLCDMVEKLIPARDLSDVIVRLRFQLDGQGSRDSPQAVLDDLERLQAAGFGASETRESPGLSPAADIPGNADYNMGNPHVWAGPNLDTPPPFKLNTAGQRRAEVERILATPEGRHMPLREIAARAGVSPSTVLNIRRRMAA</sequence>
<comment type="caution">
    <text evidence="1">The sequence shown here is derived from an EMBL/GenBank/DDBJ whole genome shotgun (WGS) entry which is preliminary data.</text>
</comment>
<evidence type="ECO:0000313" key="1">
    <source>
        <dbReference type="EMBL" id="POF63250.1"/>
    </source>
</evidence>
<proteinExistence type="predicted"/>
<accession>A0A2S3W300</accession>
<reference evidence="1 2" key="1">
    <citation type="submission" date="2018-01" db="EMBL/GenBank/DDBJ databases">
        <title>Draft Genome Sequence of Komagataeibacter maltaceti LMG 1529, a Vinegar Producing Acetic Acid Bacterium Isolated from Malt Vinegar Brewery Acetifiers.</title>
        <authorList>
            <person name="Zhang Q."/>
            <person name="Hollensteiner J."/>
            <person name="Poehlein A."/>
            <person name="Daniel R."/>
        </authorList>
    </citation>
    <scope>NUCLEOTIDE SEQUENCE [LARGE SCALE GENOMIC DNA]</scope>
    <source>
        <strain evidence="1 2">LMG 1529</strain>
    </source>
</reference>
<name>A0A2S3W300_9PROT</name>
<dbReference type="EMBL" id="POTC01000010">
    <property type="protein sequence ID" value="POF63250.1"/>
    <property type="molecule type" value="Genomic_DNA"/>
</dbReference>
<protein>
    <submittedName>
        <fullName evidence="1">Uncharacterized protein</fullName>
    </submittedName>
</protein>
<evidence type="ECO:0000313" key="2">
    <source>
        <dbReference type="Proteomes" id="UP000237344"/>
    </source>
</evidence>
<gene>
    <name evidence="1" type="ORF">KMAL_11580</name>
</gene>
<organism evidence="1 2">
    <name type="scientific">Novacetimonas maltaceti</name>
    <dbReference type="NCBI Taxonomy" id="1203393"/>
    <lineage>
        <taxon>Bacteria</taxon>
        <taxon>Pseudomonadati</taxon>
        <taxon>Pseudomonadota</taxon>
        <taxon>Alphaproteobacteria</taxon>
        <taxon>Acetobacterales</taxon>
        <taxon>Acetobacteraceae</taxon>
        <taxon>Novacetimonas</taxon>
    </lineage>
</organism>
<dbReference type="AlphaFoldDB" id="A0A2S3W300"/>
<dbReference type="Proteomes" id="UP000237344">
    <property type="component" value="Unassembled WGS sequence"/>
</dbReference>
<dbReference type="OrthoDB" id="7259427at2"/>
<keyword evidence="2" id="KW-1185">Reference proteome</keyword>